<reference evidence="1" key="3">
    <citation type="submission" date="2024-05" db="EMBL/GenBank/DDBJ databases">
        <title>Description of novel Chryseobacterium sp. strain C-2.</title>
        <authorList>
            <person name="Saticioglu I.B."/>
        </authorList>
    </citation>
    <scope>NUCLEOTIDE SEQUENCE</scope>
    <source>
        <strain evidence="1">C-2</strain>
    </source>
</reference>
<evidence type="ECO:0000313" key="4">
    <source>
        <dbReference type="Proteomes" id="UP001107960"/>
    </source>
</evidence>
<comment type="caution">
    <text evidence="2">The sequence shown here is derived from an EMBL/GenBank/DDBJ whole genome shotgun (WGS) entry which is preliminary data.</text>
</comment>
<organism evidence="2 4">
    <name type="scientific">Chryseobacterium muglaense</name>
    <dbReference type="NCBI Taxonomy" id="2893752"/>
    <lineage>
        <taxon>Bacteria</taxon>
        <taxon>Pseudomonadati</taxon>
        <taxon>Bacteroidota</taxon>
        <taxon>Flavobacteriia</taxon>
        <taxon>Flavobacteriales</taxon>
        <taxon>Weeksellaceae</taxon>
        <taxon>Chryseobacterium group</taxon>
        <taxon>Chryseobacterium</taxon>
    </lineage>
</organism>
<dbReference type="RefSeq" id="WP_228459960.1">
    <property type="nucleotide sequence ID" value="NZ_JACXXP010000032.1"/>
</dbReference>
<protein>
    <submittedName>
        <fullName evidence="2">Uncharacterized protein</fullName>
    </submittedName>
</protein>
<dbReference type="EMBL" id="JAJJML010000001">
    <property type="protein sequence ID" value="MCC9036850.1"/>
    <property type="molecule type" value="Genomic_DNA"/>
</dbReference>
<evidence type="ECO:0000313" key="3">
    <source>
        <dbReference type="Proteomes" id="UP000603715"/>
    </source>
</evidence>
<dbReference type="EMBL" id="JACXXP010000032">
    <property type="protein sequence ID" value="MBD3906438.1"/>
    <property type="molecule type" value="Genomic_DNA"/>
</dbReference>
<dbReference type="Proteomes" id="UP000603715">
    <property type="component" value="Unassembled WGS sequence"/>
</dbReference>
<reference evidence="2" key="1">
    <citation type="submission" date="2021-11" db="EMBL/GenBank/DDBJ databases">
        <title>Description of novel Chryseobacterium species.</title>
        <authorList>
            <person name="Saticioglu I.B."/>
            <person name="Ay H."/>
            <person name="Altun S."/>
            <person name="Duman M."/>
        </authorList>
    </citation>
    <scope>NUCLEOTIDE SEQUENCE</scope>
    <source>
        <strain evidence="2">C-39</strain>
    </source>
</reference>
<keyword evidence="3" id="KW-1185">Reference proteome</keyword>
<proteinExistence type="predicted"/>
<dbReference type="Proteomes" id="UP001107960">
    <property type="component" value="Unassembled WGS sequence"/>
</dbReference>
<sequence length="174" mass="20589">MNEDFRFLTDLFNAINSIDDEYCNWTYFHETIQKTERVFAYELYYALKVIARNERVQYNGIKFNGEIGKKMLEDINQLGTNFIVEQKNFNPDLVLHKGQIDKDSENQKLIIEIKTINTTDEKIAKDIIKLNYGIAYLNFQFGVFISVNTDFRTLNDKLKRIFQVGNIPVDQYFQ</sequence>
<evidence type="ECO:0000313" key="2">
    <source>
        <dbReference type="EMBL" id="MCC9036850.1"/>
    </source>
</evidence>
<evidence type="ECO:0000313" key="1">
    <source>
        <dbReference type="EMBL" id="MBD3906438.1"/>
    </source>
</evidence>
<name>A0A9Q3YXI2_9FLAO</name>
<reference evidence="3" key="2">
    <citation type="submission" date="2023-07" db="EMBL/GenBank/DDBJ databases">
        <title>Description of novel Chryseobacterium sp. strain C-2.</title>
        <authorList>
            <person name="Saticioglu I.B."/>
        </authorList>
    </citation>
    <scope>NUCLEOTIDE SEQUENCE [LARGE SCALE GENOMIC DNA]</scope>
    <source>
        <strain evidence="3">C-2</strain>
    </source>
</reference>
<dbReference type="AlphaFoldDB" id="A0A9Q3YXI2"/>
<accession>A0A9Q3YXI2</accession>
<gene>
    <name evidence="1" type="ORF">IEW27_17790</name>
    <name evidence="2" type="ORF">LNP80_21820</name>
</gene>